<proteinExistence type="predicted"/>
<comment type="caution">
    <text evidence="2">The sequence shown here is derived from an EMBL/GenBank/DDBJ whole genome shotgun (WGS) entry which is preliminary data.</text>
</comment>
<dbReference type="InterPro" id="IPR038944">
    <property type="entry name" value="OEP7-like"/>
</dbReference>
<reference evidence="2 3" key="1">
    <citation type="submission" date="2020-09" db="EMBL/GenBank/DDBJ databases">
        <title>De no assembly of potato wild relative species, Solanum commersonii.</title>
        <authorList>
            <person name="Cho K."/>
        </authorList>
    </citation>
    <scope>NUCLEOTIDE SEQUENCE [LARGE SCALE GENOMIC DNA]</scope>
    <source>
        <strain evidence="2">LZ3.2</strain>
        <tissue evidence="2">Leaf</tissue>
    </source>
</reference>
<keyword evidence="1" id="KW-1133">Transmembrane helix</keyword>
<gene>
    <name evidence="2" type="ORF">H5410_011559</name>
</gene>
<feature type="transmembrane region" description="Helical" evidence="1">
    <location>
        <begin position="30"/>
        <end position="52"/>
    </location>
</feature>
<dbReference type="AlphaFoldDB" id="A0A9J6ANZ4"/>
<evidence type="ECO:0000256" key="1">
    <source>
        <dbReference type="SAM" id="Phobius"/>
    </source>
</evidence>
<dbReference type="EMBL" id="JACXVP010000002">
    <property type="protein sequence ID" value="KAG5626341.1"/>
    <property type="molecule type" value="Genomic_DNA"/>
</dbReference>
<accession>A0A9J6ANZ4</accession>
<name>A0A9J6ANZ4_SOLCO</name>
<organism evidence="2 3">
    <name type="scientific">Solanum commersonii</name>
    <name type="common">Commerson's wild potato</name>
    <name type="synonym">Commerson's nightshade</name>
    <dbReference type="NCBI Taxonomy" id="4109"/>
    <lineage>
        <taxon>Eukaryota</taxon>
        <taxon>Viridiplantae</taxon>
        <taxon>Streptophyta</taxon>
        <taxon>Embryophyta</taxon>
        <taxon>Tracheophyta</taxon>
        <taxon>Spermatophyta</taxon>
        <taxon>Magnoliopsida</taxon>
        <taxon>eudicotyledons</taxon>
        <taxon>Gunneridae</taxon>
        <taxon>Pentapetalae</taxon>
        <taxon>asterids</taxon>
        <taxon>lamiids</taxon>
        <taxon>Solanales</taxon>
        <taxon>Solanaceae</taxon>
        <taxon>Solanoideae</taxon>
        <taxon>Solaneae</taxon>
        <taxon>Solanum</taxon>
    </lineage>
</organism>
<dbReference type="OrthoDB" id="754892at2759"/>
<evidence type="ECO:0000313" key="2">
    <source>
        <dbReference type="EMBL" id="KAG5626341.1"/>
    </source>
</evidence>
<sequence>MFVGQISWRTSGVNNELKNNRAKNNSLKSIVVVFGAMSFEWLAIGLVFKPWLDKTRASMGKSRKHLATAPPIKVQKLASLRSMLILPKK</sequence>
<keyword evidence="1" id="KW-0812">Transmembrane</keyword>
<dbReference type="PANTHER" id="PTHR33982:SF5">
    <property type="entry name" value="OUTER ENVELOPE MEMBRANE PROTEIN 7"/>
    <property type="match status" value="1"/>
</dbReference>
<keyword evidence="3" id="KW-1185">Reference proteome</keyword>
<dbReference type="Proteomes" id="UP000824120">
    <property type="component" value="Chromosome 2"/>
</dbReference>
<dbReference type="GO" id="GO:0009707">
    <property type="term" value="C:chloroplast outer membrane"/>
    <property type="evidence" value="ECO:0007669"/>
    <property type="project" value="TreeGrafter"/>
</dbReference>
<evidence type="ECO:0000313" key="3">
    <source>
        <dbReference type="Proteomes" id="UP000824120"/>
    </source>
</evidence>
<dbReference type="PANTHER" id="PTHR33982">
    <property type="entry name" value="OUTER ENVELOPE MEMBRANE PROTEIN 7-RELATED"/>
    <property type="match status" value="1"/>
</dbReference>
<protein>
    <submittedName>
        <fullName evidence="2">Uncharacterized protein</fullName>
    </submittedName>
</protein>
<keyword evidence="1" id="KW-0472">Membrane</keyword>